<dbReference type="Proteomes" id="UP000523545">
    <property type="component" value="Unassembled WGS sequence"/>
</dbReference>
<evidence type="ECO:0000313" key="4">
    <source>
        <dbReference type="Proteomes" id="UP000523545"/>
    </source>
</evidence>
<feature type="compositionally biased region" description="Basic and acidic residues" evidence="1">
    <location>
        <begin position="85"/>
        <end position="104"/>
    </location>
</feature>
<accession>A0A7Z0BCL0</accession>
<evidence type="ECO:0000256" key="1">
    <source>
        <dbReference type="SAM" id="MobiDB-lite"/>
    </source>
</evidence>
<feature type="compositionally biased region" description="Low complexity" evidence="1">
    <location>
        <begin position="275"/>
        <end position="293"/>
    </location>
</feature>
<gene>
    <name evidence="3" type="ORF">HNR22_001693</name>
</gene>
<keyword evidence="2" id="KW-0472">Membrane</keyword>
<reference evidence="3 4" key="1">
    <citation type="submission" date="2020-07" db="EMBL/GenBank/DDBJ databases">
        <title>Sequencing the genomes of 1000 actinobacteria strains.</title>
        <authorList>
            <person name="Klenk H.-P."/>
        </authorList>
    </citation>
    <scope>NUCLEOTIDE SEQUENCE [LARGE SCALE GENOMIC DNA]</scope>
    <source>
        <strain evidence="3 4">DSM 45876</strain>
    </source>
</reference>
<name>A0A7Z0BCL0_9ACTN</name>
<comment type="caution">
    <text evidence="3">The sequence shown here is derived from an EMBL/GenBank/DDBJ whole genome shotgun (WGS) entry which is preliminary data.</text>
</comment>
<protein>
    <submittedName>
        <fullName evidence="3">Uncharacterized protein</fullName>
    </submittedName>
</protein>
<feature type="compositionally biased region" description="Pro residues" evidence="1">
    <location>
        <begin position="294"/>
        <end position="308"/>
    </location>
</feature>
<sequence>MRSPVTGTAPTSAPDRSAPLVADRLRRLAQRTVLIAAAVGAGFLVAALFQGPAAADGMRSGSGDEPHRRVGGLAEPVARLTVAERPSHERQQAAGADDRRHDGPRAPLAGTIGAIVGPLDATPSTGPRRPTGASPVSVPLPRVGAPDAAERERLRPASVARAAHRPAQRADPSRRAADPPRQPAIAAPDLPAVRGPADSPTVGLIAAPLPYVVDILSTVPIRPVVVALLRVVDAALPPALGAVIVPAATPPLPAPPALGPAVVPVTDPALVPTVPTPPTDSALAPVPAAAQPTPAAPPPMSLVGPAPPTASTGHLAARPGPVAAGADLPGRPVAPVDQDAAGVDDRSTPGPGLVRPVDRQSHLGAGQPGDFVPLLVESRTPSAIARPG</sequence>
<keyword evidence="2" id="KW-1133">Transmembrane helix</keyword>
<dbReference type="RefSeq" id="WP_179779869.1">
    <property type="nucleotide sequence ID" value="NZ_JACCHK010000001.1"/>
</dbReference>
<feature type="region of interest" description="Disordered" evidence="1">
    <location>
        <begin position="275"/>
        <end position="373"/>
    </location>
</feature>
<dbReference type="EMBL" id="JACCHK010000001">
    <property type="protein sequence ID" value="NYH41966.1"/>
    <property type="molecule type" value="Genomic_DNA"/>
</dbReference>
<feature type="region of interest" description="Disordered" evidence="1">
    <location>
        <begin position="83"/>
        <end position="197"/>
    </location>
</feature>
<feature type="transmembrane region" description="Helical" evidence="2">
    <location>
        <begin position="32"/>
        <end position="49"/>
    </location>
</feature>
<evidence type="ECO:0000313" key="3">
    <source>
        <dbReference type="EMBL" id="NYH41966.1"/>
    </source>
</evidence>
<evidence type="ECO:0000256" key="2">
    <source>
        <dbReference type="SAM" id="Phobius"/>
    </source>
</evidence>
<organism evidence="3 4">
    <name type="scientific">Micromonospora jinlongensis</name>
    <dbReference type="NCBI Taxonomy" id="1287877"/>
    <lineage>
        <taxon>Bacteria</taxon>
        <taxon>Bacillati</taxon>
        <taxon>Actinomycetota</taxon>
        <taxon>Actinomycetes</taxon>
        <taxon>Micromonosporales</taxon>
        <taxon>Micromonosporaceae</taxon>
        <taxon>Micromonospora</taxon>
    </lineage>
</organism>
<keyword evidence="2" id="KW-0812">Transmembrane</keyword>
<keyword evidence="4" id="KW-1185">Reference proteome</keyword>
<proteinExistence type="predicted"/>
<dbReference type="AlphaFoldDB" id="A0A7Z0BCL0"/>